<feature type="compositionally biased region" description="Pro residues" evidence="1">
    <location>
        <begin position="66"/>
        <end position="75"/>
    </location>
</feature>
<reference evidence="3" key="2">
    <citation type="submission" date="2015-01" db="EMBL/GenBank/DDBJ databases">
        <title>Evolutionary Origins and Diversification of the Mycorrhizal Mutualists.</title>
        <authorList>
            <consortium name="DOE Joint Genome Institute"/>
            <consortium name="Mycorrhizal Genomics Consortium"/>
            <person name="Kohler A."/>
            <person name="Kuo A."/>
            <person name="Nagy L.G."/>
            <person name="Floudas D."/>
            <person name="Copeland A."/>
            <person name="Barry K.W."/>
            <person name="Cichocki N."/>
            <person name="Veneault-Fourrey C."/>
            <person name="LaButti K."/>
            <person name="Lindquist E.A."/>
            <person name="Lipzen A."/>
            <person name="Lundell T."/>
            <person name="Morin E."/>
            <person name="Murat C."/>
            <person name="Riley R."/>
            <person name="Ohm R."/>
            <person name="Sun H."/>
            <person name="Tunlid A."/>
            <person name="Henrissat B."/>
            <person name="Grigoriev I.V."/>
            <person name="Hibbett D.S."/>
            <person name="Martin F."/>
        </authorList>
    </citation>
    <scope>NUCLEOTIDE SEQUENCE [LARGE SCALE GENOMIC DNA]</scope>
    <source>
        <strain evidence="3">LaAM-08-1</strain>
    </source>
</reference>
<dbReference type="HOGENOM" id="CLU_1299908_0_0_1"/>
<name>A0A0C9X9U6_9AGAR</name>
<organism evidence="2 3">
    <name type="scientific">Laccaria amethystina LaAM-08-1</name>
    <dbReference type="NCBI Taxonomy" id="1095629"/>
    <lineage>
        <taxon>Eukaryota</taxon>
        <taxon>Fungi</taxon>
        <taxon>Dikarya</taxon>
        <taxon>Basidiomycota</taxon>
        <taxon>Agaricomycotina</taxon>
        <taxon>Agaricomycetes</taxon>
        <taxon>Agaricomycetidae</taxon>
        <taxon>Agaricales</taxon>
        <taxon>Agaricineae</taxon>
        <taxon>Hydnangiaceae</taxon>
        <taxon>Laccaria</taxon>
    </lineage>
</organism>
<accession>A0A0C9X9U6</accession>
<sequence length="212" mass="22710">MWEVYLGTGGGGFAYGEKGGAGSGEEYSQWDAIQPFSAAYLIHTPTSISDPQDDRTGSNVHLPHPATTPSPPRPRPLFSRILNRTPSSHPSFPLTTRTNTIASSTDANNDNDNDDSNNTDTPSTTIIPPGPSTVRVAVLIAMPSQRTQPHSSSQSQSQSRVTSPSSNLEEEEQLPYLDVGVAELPVLTTDSSDPLAESRRKESMGSQESDDV</sequence>
<feature type="compositionally biased region" description="Low complexity" evidence="1">
    <location>
        <begin position="144"/>
        <end position="166"/>
    </location>
</feature>
<dbReference type="EMBL" id="KN838602">
    <property type="protein sequence ID" value="KIK01771.1"/>
    <property type="molecule type" value="Genomic_DNA"/>
</dbReference>
<evidence type="ECO:0000256" key="1">
    <source>
        <dbReference type="SAM" id="MobiDB-lite"/>
    </source>
</evidence>
<reference evidence="2 3" key="1">
    <citation type="submission" date="2014-04" db="EMBL/GenBank/DDBJ databases">
        <authorList>
            <consortium name="DOE Joint Genome Institute"/>
            <person name="Kuo A."/>
            <person name="Kohler A."/>
            <person name="Nagy L.G."/>
            <person name="Floudas D."/>
            <person name="Copeland A."/>
            <person name="Barry K.W."/>
            <person name="Cichocki N."/>
            <person name="Veneault-Fourrey C."/>
            <person name="LaButti K."/>
            <person name="Lindquist E.A."/>
            <person name="Lipzen A."/>
            <person name="Lundell T."/>
            <person name="Morin E."/>
            <person name="Murat C."/>
            <person name="Sun H."/>
            <person name="Tunlid A."/>
            <person name="Henrissat B."/>
            <person name="Grigoriev I.V."/>
            <person name="Hibbett D.S."/>
            <person name="Martin F."/>
            <person name="Nordberg H.P."/>
            <person name="Cantor M.N."/>
            <person name="Hua S.X."/>
        </authorList>
    </citation>
    <scope>NUCLEOTIDE SEQUENCE [LARGE SCALE GENOMIC DNA]</scope>
    <source>
        <strain evidence="2 3">LaAM-08-1</strain>
    </source>
</reference>
<protein>
    <submittedName>
        <fullName evidence="2">Uncharacterized protein</fullName>
    </submittedName>
</protein>
<proteinExistence type="predicted"/>
<evidence type="ECO:0000313" key="3">
    <source>
        <dbReference type="Proteomes" id="UP000054477"/>
    </source>
</evidence>
<feature type="compositionally biased region" description="Polar residues" evidence="1">
    <location>
        <begin position="82"/>
        <end position="101"/>
    </location>
</feature>
<feature type="compositionally biased region" description="Low complexity" evidence="1">
    <location>
        <begin position="118"/>
        <end position="127"/>
    </location>
</feature>
<feature type="region of interest" description="Disordered" evidence="1">
    <location>
        <begin position="44"/>
        <end position="212"/>
    </location>
</feature>
<evidence type="ECO:0000313" key="2">
    <source>
        <dbReference type="EMBL" id="KIK01771.1"/>
    </source>
</evidence>
<keyword evidence="3" id="KW-1185">Reference proteome</keyword>
<dbReference type="Proteomes" id="UP000054477">
    <property type="component" value="Unassembled WGS sequence"/>
</dbReference>
<dbReference type="AlphaFoldDB" id="A0A0C9X9U6"/>
<gene>
    <name evidence="2" type="ORF">K443DRAFT_678176</name>
</gene>